<keyword evidence="1" id="KW-0175">Coiled coil</keyword>
<accession>A0A5N6MKL3</accession>
<feature type="compositionally biased region" description="Gly residues" evidence="2">
    <location>
        <begin position="102"/>
        <end position="112"/>
    </location>
</feature>
<name>A0A5N6MKL3_9ASTR</name>
<protein>
    <submittedName>
        <fullName evidence="3">Uncharacterized protein</fullName>
    </submittedName>
</protein>
<reference evidence="3 4" key="1">
    <citation type="submission" date="2019-05" db="EMBL/GenBank/DDBJ databases">
        <title>Mikania micrantha, genome provides insights into the molecular mechanism of rapid growth.</title>
        <authorList>
            <person name="Liu B."/>
        </authorList>
    </citation>
    <scope>NUCLEOTIDE SEQUENCE [LARGE SCALE GENOMIC DNA]</scope>
    <source>
        <strain evidence="3">NLD-2019</strain>
        <tissue evidence="3">Leaf</tissue>
    </source>
</reference>
<evidence type="ECO:0000313" key="4">
    <source>
        <dbReference type="Proteomes" id="UP000326396"/>
    </source>
</evidence>
<evidence type="ECO:0000313" key="3">
    <source>
        <dbReference type="EMBL" id="KAD3640107.1"/>
    </source>
</evidence>
<keyword evidence="4" id="KW-1185">Reference proteome</keyword>
<proteinExistence type="predicted"/>
<gene>
    <name evidence="3" type="ORF">E3N88_29330</name>
</gene>
<dbReference type="EMBL" id="SZYD01000015">
    <property type="protein sequence ID" value="KAD3640107.1"/>
    <property type="molecule type" value="Genomic_DNA"/>
</dbReference>
<sequence>MVLMGCCMAILRIAGDKEAFEKQIEDFEDQKKIVVAKADHYEKEAQKLKKLEGFDLWDKDLADWVKILANLTADIAEASDAAAKTASVVETSKAAEAEDIGAGAGAGAGGAVMGDEDRIDKT</sequence>
<dbReference type="Proteomes" id="UP000326396">
    <property type="component" value="Linkage Group LG5"/>
</dbReference>
<organism evidence="3 4">
    <name type="scientific">Mikania micrantha</name>
    <name type="common">bitter vine</name>
    <dbReference type="NCBI Taxonomy" id="192012"/>
    <lineage>
        <taxon>Eukaryota</taxon>
        <taxon>Viridiplantae</taxon>
        <taxon>Streptophyta</taxon>
        <taxon>Embryophyta</taxon>
        <taxon>Tracheophyta</taxon>
        <taxon>Spermatophyta</taxon>
        <taxon>Magnoliopsida</taxon>
        <taxon>eudicotyledons</taxon>
        <taxon>Gunneridae</taxon>
        <taxon>Pentapetalae</taxon>
        <taxon>asterids</taxon>
        <taxon>campanulids</taxon>
        <taxon>Asterales</taxon>
        <taxon>Asteraceae</taxon>
        <taxon>Asteroideae</taxon>
        <taxon>Heliantheae alliance</taxon>
        <taxon>Eupatorieae</taxon>
        <taxon>Mikania</taxon>
    </lineage>
</organism>
<feature type="region of interest" description="Disordered" evidence="2">
    <location>
        <begin position="100"/>
        <end position="122"/>
    </location>
</feature>
<evidence type="ECO:0000256" key="1">
    <source>
        <dbReference type="SAM" id="Coils"/>
    </source>
</evidence>
<evidence type="ECO:0000256" key="2">
    <source>
        <dbReference type="SAM" id="MobiDB-lite"/>
    </source>
</evidence>
<feature type="coiled-coil region" evidence="1">
    <location>
        <begin position="17"/>
        <end position="44"/>
    </location>
</feature>
<comment type="caution">
    <text evidence="3">The sequence shown here is derived from an EMBL/GenBank/DDBJ whole genome shotgun (WGS) entry which is preliminary data.</text>
</comment>
<dbReference type="AlphaFoldDB" id="A0A5N6MKL3"/>